<keyword evidence="4" id="KW-1185">Reference proteome</keyword>
<evidence type="ECO:0000259" key="2">
    <source>
        <dbReference type="Pfam" id="PF13480"/>
    </source>
</evidence>
<gene>
    <name evidence="3" type="ORF">H6G81_15175</name>
</gene>
<dbReference type="Pfam" id="PF13181">
    <property type="entry name" value="TPR_8"/>
    <property type="match status" value="1"/>
</dbReference>
<dbReference type="InterPro" id="IPR037919">
    <property type="entry name" value="OGT"/>
</dbReference>
<proteinExistence type="predicted"/>
<evidence type="ECO:0000256" key="1">
    <source>
        <dbReference type="PROSITE-ProRule" id="PRU00339"/>
    </source>
</evidence>
<feature type="repeat" description="TPR" evidence="1">
    <location>
        <begin position="463"/>
        <end position="496"/>
    </location>
</feature>
<reference evidence="3 4" key="1">
    <citation type="journal article" date="2020" name="ISME J.">
        <title>Comparative genomics reveals insights into cyanobacterial evolution and habitat adaptation.</title>
        <authorList>
            <person name="Chen M.Y."/>
            <person name="Teng W.K."/>
            <person name="Zhao L."/>
            <person name="Hu C.X."/>
            <person name="Zhou Y.K."/>
            <person name="Han B.P."/>
            <person name="Song L.R."/>
            <person name="Shu W.S."/>
        </authorList>
    </citation>
    <scope>NUCLEOTIDE SEQUENCE [LARGE SCALE GENOMIC DNA]</scope>
    <source>
        <strain evidence="3 4">FACHB-248</strain>
    </source>
</reference>
<organism evidence="3 4">
    <name type="scientific">Scytonema hofmannii FACHB-248</name>
    <dbReference type="NCBI Taxonomy" id="1842502"/>
    <lineage>
        <taxon>Bacteria</taxon>
        <taxon>Bacillati</taxon>
        <taxon>Cyanobacteriota</taxon>
        <taxon>Cyanophyceae</taxon>
        <taxon>Nostocales</taxon>
        <taxon>Scytonemataceae</taxon>
        <taxon>Scytonema</taxon>
    </lineage>
</organism>
<dbReference type="PROSITE" id="PS50005">
    <property type="entry name" value="TPR"/>
    <property type="match status" value="4"/>
</dbReference>
<dbReference type="PANTHER" id="PTHR44366:SF1">
    <property type="entry name" value="UDP-N-ACETYLGLUCOSAMINE--PEPTIDE N-ACETYLGLUCOSAMINYLTRANSFERASE 110 KDA SUBUNIT"/>
    <property type="match status" value="1"/>
</dbReference>
<feature type="domain" description="BioF2-like acetyltransferase" evidence="2">
    <location>
        <begin position="187"/>
        <end position="331"/>
    </location>
</feature>
<dbReference type="SUPFAM" id="SSF55729">
    <property type="entry name" value="Acyl-CoA N-acyltransferases (Nat)"/>
    <property type="match status" value="1"/>
</dbReference>
<dbReference type="Gene3D" id="1.25.40.10">
    <property type="entry name" value="Tetratricopeptide repeat domain"/>
    <property type="match status" value="3"/>
</dbReference>
<dbReference type="Pfam" id="PF13414">
    <property type="entry name" value="TPR_11"/>
    <property type="match status" value="1"/>
</dbReference>
<sequence length="582" mass="67196">MHIDIINNFEKFKKIRENWDSVYAADPQAQFFLSWIWLSGWLQMVHEPWFIFAAKPNTQDSSYVAFFPVKIVLEQQDRGGFYTKLYMLGNSVADYTGLICLPGYEEEVIPAFAADIQQQLTWSTFDVQNILETDTRMSLFLRHFSGDKFEFNQHRIQNQGKDTDNYIAPYVSLVDNWNQYLQNYISSNTRQKIRRFLKKIESSDEFHITHVDANNLKSHIEILLRLWESKWRHKKGDSCDVIMDYVRAILRHCFENNCLYLPVLWKGDTPLGAIANFVDVHQKSMLFFIAGRDETFKNPPPGLILHAEAIRYAIQNGFKVYDFLKGNEEYKYSFGAKERRIQHIVVKYKDCQNRQLDVRIIPLALHLSVQDHRANQLTKAEQGYRQILETQSNHPEALYGLGVLMRQKGEYQTAENLLKTLLQIQPNSIKALFSLGNLYQTQGQLSEAIETYNQILALEPDTIAVYNNLGYALHQRGDIEDAIACYQKALSLKPDCVEAEVNLANALYAQGKLSPDKQAHYAAINNDLGFKCRQAGDLKMAIAYYQQSISMKPDLAEAHYNLDLVLQEQTASNRDQKTLIPA</sequence>
<protein>
    <submittedName>
        <fullName evidence="3">GNAT family N-acetyltransferase</fullName>
    </submittedName>
</protein>
<dbReference type="PANTHER" id="PTHR44366">
    <property type="entry name" value="UDP-N-ACETYLGLUCOSAMINE--PEPTIDE N-ACETYLGLUCOSAMINYLTRANSFERASE 110 KDA SUBUNIT"/>
    <property type="match status" value="1"/>
</dbReference>
<comment type="caution">
    <text evidence="3">The sequence shown here is derived from an EMBL/GenBank/DDBJ whole genome shotgun (WGS) entry which is preliminary data.</text>
</comment>
<dbReference type="InterPro" id="IPR019734">
    <property type="entry name" value="TPR_rpt"/>
</dbReference>
<dbReference type="Pfam" id="PF14559">
    <property type="entry name" value="TPR_19"/>
    <property type="match status" value="1"/>
</dbReference>
<evidence type="ECO:0000313" key="3">
    <source>
        <dbReference type="EMBL" id="MBD2605822.1"/>
    </source>
</evidence>
<dbReference type="PROSITE" id="PS50293">
    <property type="entry name" value="TPR_REGION"/>
    <property type="match status" value="2"/>
</dbReference>
<dbReference type="InterPro" id="IPR016181">
    <property type="entry name" value="Acyl_CoA_acyltransferase"/>
</dbReference>
<dbReference type="InterPro" id="IPR011990">
    <property type="entry name" value="TPR-like_helical_dom_sf"/>
</dbReference>
<dbReference type="Proteomes" id="UP000660380">
    <property type="component" value="Unassembled WGS sequence"/>
</dbReference>
<dbReference type="InterPro" id="IPR038740">
    <property type="entry name" value="BioF2-like_GNAT_dom"/>
</dbReference>
<feature type="repeat" description="TPR" evidence="1">
    <location>
        <begin position="522"/>
        <end position="555"/>
    </location>
</feature>
<dbReference type="RefSeq" id="WP_038296422.1">
    <property type="nucleotide sequence ID" value="NZ_JACJTA010000029.1"/>
</dbReference>
<feature type="repeat" description="TPR" evidence="1">
    <location>
        <begin position="395"/>
        <end position="428"/>
    </location>
</feature>
<evidence type="ECO:0000313" key="4">
    <source>
        <dbReference type="Proteomes" id="UP000660380"/>
    </source>
</evidence>
<dbReference type="Gene3D" id="3.40.630.30">
    <property type="match status" value="1"/>
</dbReference>
<dbReference type="SUPFAM" id="SSF48452">
    <property type="entry name" value="TPR-like"/>
    <property type="match status" value="1"/>
</dbReference>
<keyword evidence="1" id="KW-0802">TPR repeat</keyword>
<dbReference type="EMBL" id="JACJTA010000029">
    <property type="protein sequence ID" value="MBD2605822.1"/>
    <property type="molecule type" value="Genomic_DNA"/>
</dbReference>
<accession>A0ABR8GQU4</accession>
<name>A0ABR8GQU4_9CYAN</name>
<dbReference type="Pfam" id="PF13480">
    <property type="entry name" value="Acetyltransf_6"/>
    <property type="match status" value="1"/>
</dbReference>
<dbReference type="SMART" id="SM00028">
    <property type="entry name" value="TPR"/>
    <property type="match status" value="4"/>
</dbReference>
<feature type="repeat" description="TPR" evidence="1">
    <location>
        <begin position="429"/>
        <end position="462"/>
    </location>
</feature>